<sequence length="240" mass="28462">MVSDSKKILESWLMFERLVDGSISNKDKKLLKFDQKEINDEFNFYQFFQEKLKTIKDKNKGIIFYCGIFDFDKLLNKLQKPYVLDPLDENEEVDDKKFSFALCFDGDLKCCYEQSFFSLSGYLYYQNENDLDFDIDNKFQEFEANQKNILKDLFEDLSDNDLINNTDIEMKFNDAIKTYLQKNTNGKISINSLECCAYKIVNNFKNECNYLHSFFVKDLKKALKIDLNECKNLKAYLDSE</sequence>
<evidence type="ECO:0000313" key="2">
    <source>
        <dbReference type="Proteomes" id="UP000253077"/>
    </source>
</evidence>
<accession>A0AAX1QYI1</accession>
<organism evidence="1 2">
    <name type="scientific">Ureaplasma urealyticum</name>
    <name type="common">Ureaplasma urealyticum biotype 2</name>
    <dbReference type="NCBI Taxonomy" id="2130"/>
    <lineage>
        <taxon>Bacteria</taxon>
        <taxon>Bacillati</taxon>
        <taxon>Mycoplasmatota</taxon>
        <taxon>Mycoplasmoidales</taxon>
        <taxon>Mycoplasmoidaceae</taxon>
        <taxon>Ureaplasma</taxon>
    </lineage>
</organism>
<name>A0AAX1QYI1_UREUR</name>
<dbReference type="RefSeq" id="WP_004026631.1">
    <property type="nucleotide sequence ID" value="NZ_CP039963.1"/>
</dbReference>
<protein>
    <submittedName>
        <fullName evidence="1">Uncharacterized protein</fullName>
    </submittedName>
</protein>
<dbReference type="EMBL" id="QOKT01000007">
    <property type="protein sequence ID" value="RCJ01033.1"/>
    <property type="molecule type" value="Genomic_DNA"/>
</dbReference>
<gene>
    <name evidence="1" type="ORF">DSQ42_02030</name>
</gene>
<reference evidence="1 2" key="1">
    <citation type="submission" date="2018-07" db="EMBL/GenBank/DDBJ databases">
        <title>Ureaplasma urealyticum 1000 the multidrug-resistant clinical isolate obtained from scrapings of the urogenital tract of a woman with inflammatory diseases of the reproductive organs.</title>
        <authorList>
            <person name="Kolesnikova E.A."/>
            <person name="Alekseeva A.E."/>
            <person name="Brusnigina N.F."/>
            <person name="Makhova M.A."/>
        </authorList>
    </citation>
    <scope>NUCLEOTIDE SEQUENCE [LARGE SCALE GENOMIC DNA]</scope>
    <source>
        <strain evidence="1 2">1000</strain>
    </source>
</reference>
<evidence type="ECO:0000313" key="1">
    <source>
        <dbReference type="EMBL" id="RCJ01033.1"/>
    </source>
</evidence>
<dbReference type="Proteomes" id="UP000253077">
    <property type="component" value="Unassembled WGS sequence"/>
</dbReference>
<dbReference type="AlphaFoldDB" id="A0AAX1QYI1"/>
<comment type="caution">
    <text evidence="1">The sequence shown here is derived from an EMBL/GenBank/DDBJ whole genome shotgun (WGS) entry which is preliminary data.</text>
</comment>
<proteinExistence type="predicted"/>